<evidence type="ECO:0000256" key="1">
    <source>
        <dbReference type="ARBA" id="ARBA00022603"/>
    </source>
</evidence>
<evidence type="ECO:0000259" key="4">
    <source>
        <dbReference type="Pfam" id="PF08241"/>
    </source>
</evidence>
<evidence type="ECO:0000256" key="2">
    <source>
        <dbReference type="ARBA" id="ARBA00022679"/>
    </source>
</evidence>
<dbReference type="Gene3D" id="3.40.50.150">
    <property type="entry name" value="Vaccinia Virus protein VP39"/>
    <property type="match status" value="1"/>
</dbReference>
<dbReference type="InterPro" id="IPR029063">
    <property type="entry name" value="SAM-dependent_MTases_sf"/>
</dbReference>
<feature type="domain" description="Methyltransferase type 11" evidence="4">
    <location>
        <begin position="49"/>
        <end position="143"/>
    </location>
</feature>
<dbReference type="GO" id="GO:0008168">
    <property type="term" value="F:methyltransferase activity"/>
    <property type="evidence" value="ECO:0007669"/>
    <property type="project" value="UniProtKB-KW"/>
</dbReference>
<dbReference type="PANTHER" id="PTHR43464:SF19">
    <property type="entry name" value="UBIQUINONE BIOSYNTHESIS O-METHYLTRANSFERASE, MITOCHONDRIAL"/>
    <property type="match status" value="1"/>
</dbReference>
<keyword evidence="2" id="KW-0808">Transferase</keyword>
<dbReference type="RefSeq" id="WP_220252392.1">
    <property type="nucleotide sequence ID" value="NZ_JAICCF010000004.1"/>
</dbReference>
<evidence type="ECO:0000313" key="5">
    <source>
        <dbReference type="EMBL" id="MBW8687065.1"/>
    </source>
</evidence>
<dbReference type="PANTHER" id="PTHR43464">
    <property type="entry name" value="METHYLTRANSFERASE"/>
    <property type="match status" value="1"/>
</dbReference>
<organism evidence="5 6">
    <name type="scientific">Chitinophaga rhizophila</name>
    <dbReference type="NCBI Taxonomy" id="2866212"/>
    <lineage>
        <taxon>Bacteria</taxon>
        <taxon>Pseudomonadati</taxon>
        <taxon>Bacteroidota</taxon>
        <taxon>Chitinophagia</taxon>
        <taxon>Chitinophagales</taxon>
        <taxon>Chitinophagaceae</taxon>
        <taxon>Chitinophaga</taxon>
    </lineage>
</organism>
<keyword evidence="6" id="KW-1185">Reference proteome</keyword>
<evidence type="ECO:0000256" key="3">
    <source>
        <dbReference type="ARBA" id="ARBA00022691"/>
    </source>
</evidence>
<comment type="caution">
    <text evidence="5">The sequence shown here is derived from an EMBL/GenBank/DDBJ whole genome shotgun (WGS) entry which is preliminary data.</text>
</comment>
<dbReference type="GO" id="GO:0032259">
    <property type="term" value="P:methylation"/>
    <property type="evidence" value="ECO:0007669"/>
    <property type="project" value="UniProtKB-KW"/>
</dbReference>
<dbReference type="SUPFAM" id="SSF53335">
    <property type="entry name" value="S-adenosyl-L-methionine-dependent methyltransferases"/>
    <property type="match status" value="1"/>
</dbReference>
<keyword evidence="1 5" id="KW-0489">Methyltransferase</keyword>
<dbReference type="Proteomes" id="UP000812961">
    <property type="component" value="Unassembled WGS sequence"/>
</dbReference>
<evidence type="ECO:0000313" key="6">
    <source>
        <dbReference type="Proteomes" id="UP000812961"/>
    </source>
</evidence>
<protein>
    <submittedName>
        <fullName evidence="5">Class I SAM-dependent methyltransferase</fullName>
    </submittedName>
</protein>
<dbReference type="InterPro" id="IPR013216">
    <property type="entry name" value="Methyltransf_11"/>
</dbReference>
<dbReference type="Pfam" id="PF08241">
    <property type="entry name" value="Methyltransf_11"/>
    <property type="match status" value="1"/>
</dbReference>
<dbReference type="CDD" id="cd02440">
    <property type="entry name" value="AdoMet_MTases"/>
    <property type="match status" value="1"/>
</dbReference>
<reference evidence="5 6" key="1">
    <citation type="submission" date="2021-08" db="EMBL/GenBank/DDBJ databases">
        <title>The genome sequence of Chitinophaga sp. B61.</title>
        <authorList>
            <person name="Zhang X."/>
        </authorList>
    </citation>
    <scope>NUCLEOTIDE SEQUENCE [LARGE SCALE GENOMIC DNA]</scope>
    <source>
        <strain evidence="5 6">B61</strain>
    </source>
</reference>
<name>A0ABS7GIU1_9BACT</name>
<sequence length="234" mass="26174">MSLSHEIYADPLFAAQYASMITDNPWNACYERPASLSLLPDALQGKRLLDAGCGPGIVTRMLIDRQAVVTAIDYSPEMVALTNARTGHRAIASVHDLNNGLPQFTDAAFDIIYCSLVIHYLDDLPHVFSEFARVLSPGGLLIFSTDHPQSPDMLNKQLTGKEKISVYWSGFDVHMDIYQRPWAEIEQALQQNGFKMDMAITPTPTADCELLYPKEYAFLKANPHFICVRAHKLD</sequence>
<dbReference type="EMBL" id="JAICCF010000004">
    <property type="protein sequence ID" value="MBW8687065.1"/>
    <property type="molecule type" value="Genomic_DNA"/>
</dbReference>
<gene>
    <name evidence="5" type="ORF">K1Y79_22200</name>
</gene>
<accession>A0ABS7GIU1</accession>
<keyword evidence="3" id="KW-0949">S-adenosyl-L-methionine</keyword>
<proteinExistence type="predicted"/>